<dbReference type="GeneTree" id="ENSGT00940000155218"/>
<dbReference type="PANTHER" id="PTHR24027:SF433">
    <property type="entry name" value="CADHERIN 27-RELATED"/>
    <property type="match status" value="1"/>
</dbReference>
<evidence type="ECO:0000256" key="10">
    <source>
        <dbReference type="ARBA" id="ARBA00023136"/>
    </source>
</evidence>
<evidence type="ECO:0000256" key="2">
    <source>
        <dbReference type="ARBA" id="ARBA00004496"/>
    </source>
</evidence>
<dbReference type="GO" id="GO:0016339">
    <property type="term" value="P:calcium-dependent cell-cell adhesion via plasma membrane cell adhesion molecules"/>
    <property type="evidence" value="ECO:0007669"/>
    <property type="project" value="TreeGrafter"/>
</dbReference>
<reference evidence="15" key="1">
    <citation type="submission" date="2025-08" db="UniProtKB">
        <authorList>
            <consortium name="Ensembl"/>
        </authorList>
    </citation>
    <scope>IDENTIFICATION</scope>
</reference>
<keyword evidence="8 12" id="KW-0106">Calcium</keyword>
<accession>A0A3B4VEY3</accession>
<keyword evidence="9" id="KW-0130">Cell adhesion</keyword>
<sequence>SELLSRHRRTWIIDSFTIEEGHPGPFPYELGTISIERDHRVYFDLYGEGVDEDPKGVLSIDKESGILSIHRPVDYEEKRLLKLSFEARKADLSIETKLGIEISILDINDNPPRFQMDLYEIRIDEENTQVAYDRDEAGTPNSTFHYEIKSVSPNTPDTEFFINEFGTISFKGCLDHEVAEMFTILVEAKDHGEIVSLSSSTTVIIHVQDGNNHLPIISGQTGTGRVKEDETGSSPLRLHATDKDTLNSPAWRARFTIQGDEGEHFKVETDSDTNDGILTVVKQPLDFEEGVQRELSISVENEAPYFFCKVKERTSSGLWTVGTSKVAEPHSVKVIITVEDINDPPVFSVTVKEAMLEENAPIGTWVERVTAVDPDSSHAKDFYKIGSDPAGWVAVDPHAGDITTVKTPDRESPHVVNGVYTILLHAVDNGLVKEPGVYAGPHTIDMKISDLQGEYGVYNLSVTVCDCSAMANCRTLLLMAVTISCKKQFTAVQTDSSGETLLISNTEKPGTDCKRLSSLQKTEDELLDYEPHLYAEEGDSDHLSELESITVPDEDSLQKTLEYLGPKFRQLASICKPPHIQN</sequence>
<evidence type="ECO:0000256" key="7">
    <source>
        <dbReference type="ARBA" id="ARBA00022737"/>
    </source>
</evidence>
<dbReference type="SMART" id="SM00112">
    <property type="entry name" value="CA"/>
    <property type="match status" value="4"/>
</dbReference>
<dbReference type="GO" id="GO:0016342">
    <property type="term" value="C:catenin complex"/>
    <property type="evidence" value="ECO:0007669"/>
    <property type="project" value="TreeGrafter"/>
</dbReference>
<evidence type="ECO:0000256" key="4">
    <source>
        <dbReference type="ARBA" id="ARBA00022490"/>
    </source>
</evidence>
<dbReference type="GO" id="GO:0005912">
    <property type="term" value="C:adherens junction"/>
    <property type="evidence" value="ECO:0007669"/>
    <property type="project" value="TreeGrafter"/>
</dbReference>
<dbReference type="FunFam" id="2.60.40.60:FF:000019">
    <property type="entry name" value="Cadherin 2"/>
    <property type="match status" value="1"/>
</dbReference>
<dbReference type="AlphaFoldDB" id="A0A3B4VEY3"/>
<feature type="domain" description="Cadherin" evidence="14">
    <location>
        <begin position="218"/>
        <end position="347"/>
    </location>
</feature>
<evidence type="ECO:0000256" key="5">
    <source>
        <dbReference type="ARBA" id="ARBA00022723"/>
    </source>
</evidence>
<evidence type="ECO:0000256" key="6">
    <source>
        <dbReference type="ARBA" id="ARBA00022729"/>
    </source>
</evidence>
<proteinExistence type="predicted"/>
<dbReference type="PANTHER" id="PTHR24027">
    <property type="entry name" value="CADHERIN-23"/>
    <property type="match status" value="1"/>
</dbReference>
<dbReference type="GO" id="GO:0005509">
    <property type="term" value="F:calcium ion binding"/>
    <property type="evidence" value="ECO:0007669"/>
    <property type="project" value="UniProtKB-UniRule"/>
</dbReference>
<dbReference type="FunFam" id="2.60.40.60:FF:000011">
    <property type="entry name" value="Cadherin 1"/>
    <property type="match status" value="1"/>
</dbReference>
<protein>
    <submittedName>
        <fullName evidence="15">Cadherin 27</fullName>
    </submittedName>
</protein>
<name>A0A3B4VEY3_SERDU</name>
<keyword evidence="5" id="KW-0479">Metal-binding</keyword>
<dbReference type="PRINTS" id="PR00205">
    <property type="entry name" value="CADHERIN"/>
</dbReference>
<dbReference type="Gene3D" id="2.60.40.60">
    <property type="entry name" value="Cadherins"/>
    <property type="match status" value="4"/>
</dbReference>
<dbReference type="InterPro" id="IPR039808">
    <property type="entry name" value="Cadherin"/>
</dbReference>
<dbReference type="PROSITE" id="PS50268">
    <property type="entry name" value="CADHERIN_2"/>
    <property type="match status" value="4"/>
</dbReference>
<organism evidence="15 16">
    <name type="scientific">Seriola dumerili</name>
    <name type="common">Greater amberjack</name>
    <name type="synonym">Caranx dumerili</name>
    <dbReference type="NCBI Taxonomy" id="41447"/>
    <lineage>
        <taxon>Eukaryota</taxon>
        <taxon>Metazoa</taxon>
        <taxon>Chordata</taxon>
        <taxon>Craniata</taxon>
        <taxon>Vertebrata</taxon>
        <taxon>Euteleostomi</taxon>
        <taxon>Actinopterygii</taxon>
        <taxon>Neopterygii</taxon>
        <taxon>Teleostei</taxon>
        <taxon>Neoteleostei</taxon>
        <taxon>Acanthomorphata</taxon>
        <taxon>Carangaria</taxon>
        <taxon>Carangiformes</taxon>
        <taxon>Carangidae</taxon>
        <taxon>Seriola</taxon>
    </lineage>
</organism>
<dbReference type="Proteomes" id="UP000261420">
    <property type="component" value="Unplaced"/>
</dbReference>
<dbReference type="InterPro" id="IPR002126">
    <property type="entry name" value="Cadherin-like_dom"/>
</dbReference>
<dbReference type="GO" id="GO:0007043">
    <property type="term" value="P:cell-cell junction assembly"/>
    <property type="evidence" value="ECO:0007669"/>
    <property type="project" value="TreeGrafter"/>
</dbReference>
<evidence type="ECO:0000256" key="13">
    <source>
        <dbReference type="SAM" id="MobiDB-lite"/>
    </source>
</evidence>
<dbReference type="OMA" id="ICKPPHI"/>
<keyword evidence="4" id="KW-0963">Cytoplasm</keyword>
<dbReference type="CDD" id="cd11304">
    <property type="entry name" value="Cadherin_repeat"/>
    <property type="match status" value="4"/>
</dbReference>
<dbReference type="GO" id="GO:0045296">
    <property type="term" value="F:cadherin binding"/>
    <property type="evidence" value="ECO:0007669"/>
    <property type="project" value="TreeGrafter"/>
</dbReference>
<dbReference type="InterPro" id="IPR015919">
    <property type="entry name" value="Cadherin-like_sf"/>
</dbReference>
<keyword evidence="11" id="KW-0325">Glycoprotein</keyword>
<reference evidence="15" key="2">
    <citation type="submission" date="2025-09" db="UniProtKB">
        <authorList>
            <consortium name="Ensembl"/>
        </authorList>
    </citation>
    <scope>IDENTIFICATION</scope>
</reference>
<dbReference type="GO" id="GO:0008013">
    <property type="term" value="F:beta-catenin binding"/>
    <property type="evidence" value="ECO:0007669"/>
    <property type="project" value="TreeGrafter"/>
</dbReference>
<keyword evidence="7" id="KW-0677">Repeat</keyword>
<dbReference type="InterPro" id="IPR020894">
    <property type="entry name" value="Cadherin_CS"/>
</dbReference>
<dbReference type="Pfam" id="PF00028">
    <property type="entry name" value="Cadherin"/>
    <property type="match status" value="3"/>
</dbReference>
<dbReference type="GO" id="GO:0044331">
    <property type="term" value="P:cell-cell adhesion mediated by cadherin"/>
    <property type="evidence" value="ECO:0007669"/>
    <property type="project" value="TreeGrafter"/>
</dbReference>
<dbReference type="FunFam" id="2.60.40.60:FF:000095">
    <property type="entry name" value="Cadherin 13"/>
    <property type="match status" value="1"/>
</dbReference>
<evidence type="ECO:0000313" key="15">
    <source>
        <dbReference type="Ensembl" id="ENSSDUP00000029117.1"/>
    </source>
</evidence>
<dbReference type="GO" id="GO:0016477">
    <property type="term" value="P:cell migration"/>
    <property type="evidence" value="ECO:0007669"/>
    <property type="project" value="TreeGrafter"/>
</dbReference>
<comment type="subcellular location">
    <subcellularLocation>
        <location evidence="1">Cell membrane</location>
    </subcellularLocation>
    <subcellularLocation>
        <location evidence="2">Cytoplasm</location>
    </subcellularLocation>
</comment>
<dbReference type="GO" id="GO:0000902">
    <property type="term" value="P:cell morphogenesis"/>
    <property type="evidence" value="ECO:0007669"/>
    <property type="project" value="TreeGrafter"/>
</dbReference>
<dbReference type="GO" id="GO:0007156">
    <property type="term" value="P:homophilic cell adhesion via plasma membrane adhesion molecules"/>
    <property type="evidence" value="ECO:0007669"/>
    <property type="project" value="InterPro"/>
</dbReference>
<evidence type="ECO:0000259" key="14">
    <source>
        <dbReference type="PROSITE" id="PS50268"/>
    </source>
</evidence>
<dbReference type="GO" id="GO:0005737">
    <property type="term" value="C:cytoplasm"/>
    <property type="evidence" value="ECO:0007669"/>
    <property type="project" value="UniProtKB-SubCell"/>
</dbReference>
<dbReference type="GO" id="GO:0034332">
    <property type="term" value="P:adherens junction organization"/>
    <property type="evidence" value="ECO:0007669"/>
    <property type="project" value="TreeGrafter"/>
</dbReference>
<dbReference type="SUPFAM" id="SSF49313">
    <property type="entry name" value="Cadherin-like"/>
    <property type="match status" value="4"/>
</dbReference>
<keyword evidence="3" id="KW-1003">Cell membrane</keyword>
<evidence type="ECO:0000256" key="3">
    <source>
        <dbReference type="ARBA" id="ARBA00022475"/>
    </source>
</evidence>
<evidence type="ECO:0000313" key="16">
    <source>
        <dbReference type="Proteomes" id="UP000261420"/>
    </source>
</evidence>
<evidence type="ECO:0000256" key="8">
    <source>
        <dbReference type="ARBA" id="ARBA00022837"/>
    </source>
</evidence>
<feature type="region of interest" description="Disordered" evidence="13">
    <location>
        <begin position="216"/>
        <end position="236"/>
    </location>
</feature>
<feature type="domain" description="Cadherin" evidence="14">
    <location>
        <begin position="348"/>
        <end position="458"/>
    </location>
</feature>
<evidence type="ECO:0000256" key="9">
    <source>
        <dbReference type="ARBA" id="ARBA00022889"/>
    </source>
</evidence>
<keyword evidence="10" id="KW-0472">Membrane</keyword>
<keyword evidence="6" id="KW-0732">Signal</keyword>
<evidence type="ECO:0000256" key="1">
    <source>
        <dbReference type="ARBA" id="ARBA00004236"/>
    </source>
</evidence>
<keyword evidence="16" id="KW-1185">Reference proteome</keyword>
<dbReference type="GO" id="GO:0060027">
    <property type="term" value="P:convergent extension involved in gastrulation"/>
    <property type="evidence" value="ECO:0007669"/>
    <property type="project" value="UniProtKB-ARBA"/>
</dbReference>
<evidence type="ECO:0000256" key="12">
    <source>
        <dbReference type="PROSITE-ProRule" id="PRU00043"/>
    </source>
</evidence>
<dbReference type="Ensembl" id="ENSSDUT00000029611.1">
    <property type="protein sequence ID" value="ENSSDUP00000029117.1"/>
    <property type="gene ID" value="ENSSDUG00000020987.1"/>
</dbReference>
<dbReference type="PROSITE" id="PS00232">
    <property type="entry name" value="CADHERIN_1"/>
    <property type="match status" value="1"/>
</dbReference>
<dbReference type="STRING" id="41447.ENSSDUP00000029117"/>
<feature type="domain" description="Cadherin" evidence="14">
    <location>
        <begin position="131"/>
        <end position="217"/>
    </location>
</feature>
<feature type="domain" description="Cadherin" evidence="14">
    <location>
        <begin position="40"/>
        <end position="114"/>
    </location>
</feature>
<evidence type="ECO:0000256" key="11">
    <source>
        <dbReference type="ARBA" id="ARBA00023180"/>
    </source>
</evidence>